<evidence type="ECO:0000256" key="3">
    <source>
        <dbReference type="ARBA" id="ARBA00022692"/>
    </source>
</evidence>
<evidence type="ECO:0000259" key="9">
    <source>
        <dbReference type="Pfam" id="PF08263"/>
    </source>
</evidence>
<feature type="chain" id="PRO_5043415253" description="Leucine-rich repeat-containing N-terminal plant-type domain-containing protein" evidence="8">
    <location>
        <begin position="26"/>
        <end position="232"/>
    </location>
</feature>
<keyword evidence="3" id="KW-0812">Transmembrane</keyword>
<dbReference type="PANTHER" id="PTHR48010">
    <property type="entry name" value="OS05G0588300 PROTEIN"/>
    <property type="match status" value="1"/>
</dbReference>
<evidence type="ECO:0000256" key="5">
    <source>
        <dbReference type="ARBA" id="ARBA00022737"/>
    </source>
</evidence>
<dbReference type="PRINTS" id="PR00019">
    <property type="entry name" value="LEURICHRPT"/>
</dbReference>
<feature type="signal peptide" evidence="8">
    <location>
        <begin position="1"/>
        <end position="25"/>
    </location>
</feature>
<proteinExistence type="predicted"/>
<keyword evidence="11" id="KW-1185">Reference proteome</keyword>
<reference evidence="10" key="1">
    <citation type="submission" date="2022-07" db="EMBL/GenBank/DDBJ databases">
        <authorList>
            <person name="Macas J."/>
            <person name="Novak P."/>
            <person name="Neumann P."/>
        </authorList>
    </citation>
    <scope>NUCLEOTIDE SEQUENCE</scope>
</reference>
<evidence type="ECO:0000256" key="7">
    <source>
        <dbReference type="ARBA" id="ARBA00023136"/>
    </source>
</evidence>
<dbReference type="InterPro" id="IPR025875">
    <property type="entry name" value="Leu-rich_rpt_4"/>
</dbReference>
<evidence type="ECO:0000313" key="10">
    <source>
        <dbReference type="EMBL" id="CAH9069554.1"/>
    </source>
</evidence>
<dbReference type="PANTHER" id="PTHR48010:SF58">
    <property type="entry name" value="RECEPTOR PROTEIN KINASE-LIKE PROTEIN ZAR1"/>
    <property type="match status" value="1"/>
</dbReference>
<organism evidence="10 11">
    <name type="scientific">Cuscuta epithymum</name>
    <dbReference type="NCBI Taxonomy" id="186058"/>
    <lineage>
        <taxon>Eukaryota</taxon>
        <taxon>Viridiplantae</taxon>
        <taxon>Streptophyta</taxon>
        <taxon>Embryophyta</taxon>
        <taxon>Tracheophyta</taxon>
        <taxon>Spermatophyta</taxon>
        <taxon>Magnoliopsida</taxon>
        <taxon>eudicotyledons</taxon>
        <taxon>Gunneridae</taxon>
        <taxon>Pentapetalae</taxon>
        <taxon>asterids</taxon>
        <taxon>lamiids</taxon>
        <taxon>Solanales</taxon>
        <taxon>Convolvulaceae</taxon>
        <taxon>Cuscuteae</taxon>
        <taxon>Cuscuta</taxon>
        <taxon>Cuscuta subgen. Cuscuta</taxon>
    </lineage>
</organism>
<name>A0AAV0C8H3_9ASTE</name>
<keyword evidence="6" id="KW-1133">Transmembrane helix</keyword>
<dbReference type="Gene3D" id="3.80.10.10">
    <property type="entry name" value="Ribonuclease Inhibitor"/>
    <property type="match status" value="1"/>
</dbReference>
<dbReference type="InterPro" id="IPR032675">
    <property type="entry name" value="LRR_dom_sf"/>
</dbReference>
<evidence type="ECO:0000313" key="11">
    <source>
        <dbReference type="Proteomes" id="UP001152523"/>
    </source>
</evidence>
<evidence type="ECO:0000256" key="1">
    <source>
        <dbReference type="ARBA" id="ARBA00004167"/>
    </source>
</evidence>
<keyword evidence="5" id="KW-0677">Repeat</keyword>
<dbReference type="InterPro" id="IPR050994">
    <property type="entry name" value="At_inactive_RLKs"/>
</dbReference>
<dbReference type="InterPro" id="IPR013210">
    <property type="entry name" value="LRR_N_plant-typ"/>
</dbReference>
<sequence length="232" mass="25583">MGDKRHPHFFFIISIITFCFQAVDPSDLGADRQALLDFANAVLVIPGNHTLDWNPRGPVCNQWVGVKCSNAANGRKRVVELHLPGFGIHGCIPEHTIDMLDALETLDLENNSLTGPIPPGLGHLPNLKHLNLSNNHFTGSIPSPLGRFPPNSFGGNDNLFLSHRRPIITTTTTTTSLDLAGDLPDPDPEHPPPLTLSVSRRLHQRRRTWRSKKSRKVCYIVIGCISGVAFVF</sequence>
<accession>A0AAV0C8H3</accession>
<evidence type="ECO:0000256" key="8">
    <source>
        <dbReference type="SAM" id="SignalP"/>
    </source>
</evidence>
<comment type="subcellular location">
    <subcellularLocation>
        <location evidence="1">Membrane</location>
        <topology evidence="1">Single-pass membrane protein</topology>
    </subcellularLocation>
</comment>
<dbReference type="GO" id="GO:0016020">
    <property type="term" value="C:membrane"/>
    <property type="evidence" value="ECO:0007669"/>
    <property type="project" value="UniProtKB-SubCell"/>
</dbReference>
<evidence type="ECO:0000256" key="6">
    <source>
        <dbReference type="ARBA" id="ARBA00022989"/>
    </source>
</evidence>
<keyword evidence="2" id="KW-0433">Leucine-rich repeat</keyword>
<dbReference type="FunFam" id="3.80.10.10:FF:000129">
    <property type="entry name" value="Leucine-rich repeat receptor-like kinase"/>
    <property type="match status" value="1"/>
</dbReference>
<evidence type="ECO:0000256" key="2">
    <source>
        <dbReference type="ARBA" id="ARBA00022614"/>
    </source>
</evidence>
<dbReference type="EMBL" id="CAMAPF010000016">
    <property type="protein sequence ID" value="CAH9069554.1"/>
    <property type="molecule type" value="Genomic_DNA"/>
</dbReference>
<dbReference type="SUPFAM" id="SSF52058">
    <property type="entry name" value="L domain-like"/>
    <property type="match status" value="1"/>
</dbReference>
<evidence type="ECO:0000256" key="4">
    <source>
        <dbReference type="ARBA" id="ARBA00022729"/>
    </source>
</evidence>
<dbReference type="AlphaFoldDB" id="A0AAV0C8H3"/>
<protein>
    <recommendedName>
        <fullName evidence="9">Leucine-rich repeat-containing N-terminal plant-type domain-containing protein</fullName>
    </recommendedName>
</protein>
<dbReference type="Pfam" id="PF12799">
    <property type="entry name" value="LRR_4"/>
    <property type="match status" value="1"/>
</dbReference>
<feature type="domain" description="Leucine-rich repeat-containing N-terminal plant-type" evidence="9">
    <location>
        <begin position="30"/>
        <end position="69"/>
    </location>
</feature>
<feature type="non-terminal residue" evidence="10">
    <location>
        <position position="232"/>
    </location>
</feature>
<gene>
    <name evidence="10" type="ORF">CEPIT_LOCUS3126</name>
</gene>
<keyword evidence="7" id="KW-0472">Membrane</keyword>
<dbReference type="Pfam" id="PF08263">
    <property type="entry name" value="LRRNT_2"/>
    <property type="match status" value="1"/>
</dbReference>
<keyword evidence="4 8" id="KW-0732">Signal</keyword>
<comment type="caution">
    <text evidence="10">The sequence shown here is derived from an EMBL/GenBank/DDBJ whole genome shotgun (WGS) entry which is preliminary data.</text>
</comment>
<dbReference type="Proteomes" id="UP001152523">
    <property type="component" value="Unassembled WGS sequence"/>
</dbReference>